<dbReference type="InterPro" id="IPR014743">
    <property type="entry name" value="Cl-channel_core"/>
</dbReference>
<dbReference type="FunFam" id="1.10.3080.10:FF:000011">
    <property type="entry name" value="Chloride channel protein"/>
    <property type="match status" value="1"/>
</dbReference>
<dbReference type="OrthoDB" id="44789at2759"/>
<keyword evidence="12" id="KW-1185">Reference proteome</keyword>
<dbReference type="PROSITE" id="PS51371">
    <property type="entry name" value="CBS"/>
    <property type="match status" value="2"/>
</dbReference>
<keyword evidence="6 9" id="KW-0472">Membrane</keyword>
<dbReference type="PANTHER" id="PTHR45711:SF9">
    <property type="entry name" value="ANION_PROTON EXCHANGE TRANSPORTER GEF1"/>
    <property type="match status" value="1"/>
</dbReference>
<dbReference type="GO" id="GO:0000324">
    <property type="term" value="C:fungal-type vacuole"/>
    <property type="evidence" value="ECO:0007669"/>
    <property type="project" value="TreeGrafter"/>
</dbReference>
<keyword evidence="8" id="KW-0129">CBS domain</keyword>
<dbReference type="InterPro" id="IPR000644">
    <property type="entry name" value="CBS_dom"/>
</dbReference>
<proteinExistence type="inferred from homology"/>
<dbReference type="InterPro" id="IPR046342">
    <property type="entry name" value="CBS_dom_sf"/>
</dbReference>
<comment type="subcellular location">
    <subcellularLocation>
        <location evidence="1 9">Membrane</location>
        <topology evidence="1 9">Multi-pass membrane protein</topology>
    </subcellularLocation>
</comment>
<feature type="domain" description="CBS" evidence="10">
    <location>
        <begin position="736"/>
        <end position="791"/>
    </location>
</feature>
<evidence type="ECO:0000256" key="8">
    <source>
        <dbReference type="PROSITE-ProRule" id="PRU00703"/>
    </source>
</evidence>
<feature type="transmembrane region" description="Helical" evidence="9">
    <location>
        <begin position="308"/>
        <end position="325"/>
    </location>
</feature>
<comment type="similarity">
    <text evidence="9">Belongs to the chloride channel (TC 2.A.49) family.</text>
</comment>
<evidence type="ECO:0000313" key="12">
    <source>
        <dbReference type="Proteomes" id="UP000886653"/>
    </source>
</evidence>
<feature type="transmembrane region" description="Helical" evidence="9">
    <location>
        <begin position="385"/>
        <end position="402"/>
    </location>
</feature>
<feature type="transmembrane region" description="Helical" evidence="9">
    <location>
        <begin position="346"/>
        <end position="365"/>
    </location>
</feature>
<evidence type="ECO:0000256" key="5">
    <source>
        <dbReference type="ARBA" id="ARBA00023065"/>
    </source>
</evidence>
<evidence type="ECO:0000313" key="11">
    <source>
        <dbReference type="EMBL" id="KAG0151846.1"/>
    </source>
</evidence>
<feature type="transmembrane region" description="Helical" evidence="9">
    <location>
        <begin position="542"/>
        <end position="560"/>
    </location>
</feature>
<reference evidence="11" key="1">
    <citation type="submission" date="2013-11" db="EMBL/GenBank/DDBJ databases">
        <title>Genome sequence of the fusiform rust pathogen reveals effectors for host alternation and coevolution with pine.</title>
        <authorList>
            <consortium name="DOE Joint Genome Institute"/>
            <person name="Smith K."/>
            <person name="Pendleton A."/>
            <person name="Kubisiak T."/>
            <person name="Anderson C."/>
            <person name="Salamov A."/>
            <person name="Aerts A."/>
            <person name="Riley R."/>
            <person name="Clum A."/>
            <person name="Lindquist E."/>
            <person name="Ence D."/>
            <person name="Campbell M."/>
            <person name="Kronenberg Z."/>
            <person name="Feau N."/>
            <person name="Dhillon B."/>
            <person name="Hamelin R."/>
            <person name="Burleigh J."/>
            <person name="Smith J."/>
            <person name="Yandell M."/>
            <person name="Nelson C."/>
            <person name="Grigoriev I."/>
            <person name="Davis J."/>
        </authorList>
    </citation>
    <scope>NUCLEOTIDE SEQUENCE</scope>
    <source>
        <strain evidence="11">G11</strain>
    </source>
</reference>
<evidence type="ECO:0000256" key="1">
    <source>
        <dbReference type="ARBA" id="ARBA00004141"/>
    </source>
</evidence>
<evidence type="ECO:0000259" key="10">
    <source>
        <dbReference type="PROSITE" id="PS51371"/>
    </source>
</evidence>
<feature type="domain" description="CBS" evidence="10">
    <location>
        <begin position="633"/>
        <end position="699"/>
    </location>
</feature>
<dbReference type="InterPro" id="IPR001807">
    <property type="entry name" value="ClC"/>
</dbReference>
<evidence type="ECO:0000256" key="3">
    <source>
        <dbReference type="ARBA" id="ARBA00022692"/>
    </source>
</evidence>
<dbReference type="Proteomes" id="UP000886653">
    <property type="component" value="Unassembled WGS sequence"/>
</dbReference>
<organism evidence="11 12">
    <name type="scientific">Cronartium quercuum f. sp. fusiforme G11</name>
    <dbReference type="NCBI Taxonomy" id="708437"/>
    <lineage>
        <taxon>Eukaryota</taxon>
        <taxon>Fungi</taxon>
        <taxon>Dikarya</taxon>
        <taxon>Basidiomycota</taxon>
        <taxon>Pucciniomycotina</taxon>
        <taxon>Pucciniomycetes</taxon>
        <taxon>Pucciniales</taxon>
        <taxon>Coleosporiaceae</taxon>
        <taxon>Cronartium</taxon>
    </lineage>
</organism>
<feature type="transmembrane region" description="Helical" evidence="9">
    <location>
        <begin position="213"/>
        <end position="232"/>
    </location>
</feature>
<dbReference type="Pfam" id="PF00571">
    <property type="entry name" value="CBS"/>
    <property type="match status" value="1"/>
</dbReference>
<evidence type="ECO:0000256" key="7">
    <source>
        <dbReference type="ARBA" id="ARBA00023214"/>
    </source>
</evidence>
<dbReference type="GO" id="GO:0005769">
    <property type="term" value="C:early endosome"/>
    <property type="evidence" value="ECO:0007669"/>
    <property type="project" value="TreeGrafter"/>
</dbReference>
<dbReference type="GO" id="GO:0005783">
    <property type="term" value="C:endoplasmic reticulum"/>
    <property type="evidence" value="ECO:0007669"/>
    <property type="project" value="TreeGrafter"/>
</dbReference>
<dbReference type="SUPFAM" id="SSF81340">
    <property type="entry name" value="Clc chloride channel"/>
    <property type="match status" value="1"/>
</dbReference>
<dbReference type="AlphaFoldDB" id="A0A9P6NYJ8"/>
<dbReference type="SMART" id="SM00116">
    <property type="entry name" value="CBS"/>
    <property type="match status" value="2"/>
</dbReference>
<evidence type="ECO:0000256" key="9">
    <source>
        <dbReference type="RuleBase" id="RU361221"/>
    </source>
</evidence>
<dbReference type="GO" id="GO:0005794">
    <property type="term" value="C:Golgi apparatus"/>
    <property type="evidence" value="ECO:0007669"/>
    <property type="project" value="TreeGrafter"/>
</dbReference>
<sequence>MATSNEGIAQVGVSRFSEFSTIGVRPFATSSVLMTHSDAFHERSHRKFESHGSNSNSSHSTLASIKVLYEAAQSWLVVALVGAAIGVNAALISIITAWLSNLKMGFCRQGWWLNQKFCCWEIEASARAQDTVSSINGSGLGGASGIVGAGATEQGCDDWVTWTSFGPVRYVAYASYSILFAYFAAKLVSAFAPSAAGSGISEIKCILSGFNKSGYFSFPTLVIKSIALPLAIASGLSVGKEGPSVHVAASIGSVIAGAFKRCDRNSHKMREVVTAASAAGVAVAFGSPVGGVLFAFEEMTVSFPIKTMWRSFFCALIATVTLSAMNPYRTGKLVLFQVSYDRDWHFFEIGFFILIGLFGGLYGAFVIKYNLQVASFRRHHLANSAISEVVCLAGLTALVGYFNKFLRIDMTESLEILFRECEGGGDYDGLCQSWAQWQMVNSLLLATVIRTCLVVLSYGCRVPAGIFVPSMAVGATFGRMVGILVKALYLKAPHLAIFAACDPEKPCITPGTYALLGAAAALGGIMRITVTVVVIMFELTGALTYILPTMIVLMVTKAVSDQLVEGHGGIADQMIRLNGFPCLEKEDHVYGSAVGSIMTGKGHGVRLVNDVKSPLSSVRQSGPSAAQSFESLPDEDLDQVVALPSHLPLRDLRDVFSSDRWGTGRISGWPVVKGKDDFRIVGYVASDALYKAVERSHSSRFGPNSMVSLCRRSLSDDPGDSFESHLGDRLDLSYLVNPTPLRVSPKQPLEMVMALFKKMGPRTILIEAHGNLVGLVTLKDVLKYGYEYHQSSSIVNDLQGASALEEVLDDTRTLIREIRDGVFRWVKGPNTT</sequence>
<name>A0A9P6NYJ8_9BASI</name>
<dbReference type="Pfam" id="PF00654">
    <property type="entry name" value="Voltage_CLC"/>
    <property type="match status" value="1"/>
</dbReference>
<feature type="transmembrane region" description="Helical" evidence="9">
    <location>
        <begin position="440"/>
        <end position="458"/>
    </location>
</feature>
<keyword evidence="2 9" id="KW-0813">Transport</keyword>
<dbReference type="GO" id="GO:0006879">
    <property type="term" value="P:intracellular iron ion homeostasis"/>
    <property type="evidence" value="ECO:0007669"/>
    <property type="project" value="TreeGrafter"/>
</dbReference>
<dbReference type="PRINTS" id="PR00762">
    <property type="entry name" value="CLCHANNEL"/>
</dbReference>
<evidence type="ECO:0000256" key="2">
    <source>
        <dbReference type="ARBA" id="ARBA00022448"/>
    </source>
</evidence>
<feature type="transmembrane region" description="Helical" evidence="9">
    <location>
        <begin position="513"/>
        <end position="536"/>
    </location>
</feature>
<accession>A0A9P6NYJ8</accession>
<feature type="transmembrane region" description="Helical" evidence="9">
    <location>
        <begin position="272"/>
        <end position="296"/>
    </location>
</feature>
<dbReference type="GO" id="GO:0005247">
    <property type="term" value="F:voltage-gated chloride channel activity"/>
    <property type="evidence" value="ECO:0007669"/>
    <property type="project" value="TreeGrafter"/>
</dbReference>
<keyword evidence="5 9" id="KW-0406">Ion transport</keyword>
<dbReference type="EMBL" id="MU167210">
    <property type="protein sequence ID" value="KAG0151846.1"/>
    <property type="molecule type" value="Genomic_DNA"/>
</dbReference>
<dbReference type="GO" id="GO:0005886">
    <property type="term" value="C:plasma membrane"/>
    <property type="evidence" value="ECO:0007669"/>
    <property type="project" value="TreeGrafter"/>
</dbReference>
<feature type="transmembrane region" description="Helical" evidence="9">
    <location>
        <begin position="170"/>
        <end position="192"/>
    </location>
</feature>
<dbReference type="PANTHER" id="PTHR45711">
    <property type="entry name" value="CHLORIDE CHANNEL PROTEIN"/>
    <property type="match status" value="1"/>
</dbReference>
<keyword evidence="4 9" id="KW-1133">Transmembrane helix</keyword>
<gene>
    <name evidence="11" type="ORF">CROQUDRAFT_667560</name>
</gene>
<feature type="transmembrane region" description="Helical" evidence="9">
    <location>
        <begin position="464"/>
        <end position="485"/>
    </location>
</feature>
<evidence type="ECO:0000256" key="6">
    <source>
        <dbReference type="ARBA" id="ARBA00023136"/>
    </source>
</evidence>
<dbReference type="GO" id="GO:0006878">
    <property type="term" value="P:intracellular copper ion homeostasis"/>
    <property type="evidence" value="ECO:0007669"/>
    <property type="project" value="TreeGrafter"/>
</dbReference>
<protein>
    <recommendedName>
        <fullName evidence="9">Chloride channel protein</fullName>
    </recommendedName>
</protein>
<dbReference type="Gene3D" id="1.10.3080.10">
    <property type="entry name" value="Clc chloride channel"/>
    <property type="match status" value="1"/>
</dbReference>
<dbReference type="CDD" id="cd03684">
    <property type="entry name" value="ClC_3_like"/>
    <property type="match status" value="1"/>
</dbReference>
<dbReference type="Gene3D" id="3.10.580.10">
    <property type="entry name" value="CBS-domain"/>
    <property type="match status" value="1"/>
</dbReference>
<dbReference type="SUPFAM" id="SSF54631">
    <property type="entry name" value="CBS-domain pair"/>
    <property type="match status" value="1"/>
</dbReference>
<keyword evidence="3 9" id="KW-0812">Transmembrane</keyword>
<keyword evidence="7 9" id="KW-0868">Chloride</keyword>
<feature type="transmembrane region" description="Helical" evidence="9">
    <location>
        <begin position="75"/>
        <end position="99"/>
    </location>
</feature>
<comment type="caution">
    <text evidence="11">The sequence shown here is derived from an EMBL/GenBank/DDBJ whole genome shotgun (WGS) entry which is preliminary data.</text>
</comment>
<evidence type="ECO:0000256" key="4">
    <source>
        <dbReference type="ARBA" id="ARBA00022989"/>
    </source>
</evidence>